<evidence type="ECO:0000256" key="1">
    <source>
        <dbReference type="SAM" id="SignalP"/>
    </source>
</evidence>
<reference evidence="2" key="1">
    <citation type="submission" date="2019-11" db="UniProtKB">
        <authorList>
            <consortium name="WormBaseParasite"/>
        </authorList>
    </citation>
    <scope>IDENTIFICATION</scope>
</reference>
<dbReference type="WBParaSite" id="MCU_014018-RA">
    <property type="protein sequence ID" value="MCU_014018-RA"/>
    <property type="gene ID" value="MCU_014018"/>
</dbReference>
<feature type="chain" id="PRO_5024359955" evidence="1">
    <location>
        <begin position="16"/>
        <end position="100"/>
    </location>
</feature>
<evidence type="ECO:0000313" key="2">
    <source>
        <dbReference type="WBParaSite" id="MCU_014018-RA"/>
    </source>
</evidence>
<proteinExistence type="predicted"/>
<accession>A0A5K3G115</accession>
<name>A0A5K3G115_MESCO</name>
<sequence>MFGAMLLGQLCLLHASTMVSIVHVRLCARLWRFVLVRAVPLDAIPKSKQLQIELQLIFYRPMSFELVIGEFKCVYPSERALQLISLEAKRTLGSSCWCSV</sequence>
<protein>
    <submittedName>
        <fullName evidence="2">Secreted protein</fullName>
    </submittedName>
</protein>
<keyword evidence="1" id="KW-0732">Signal</keyword>
<dbReference type="AlphaFoldDB" id="A0A5K3G115"/>
<organism evidence="2">
    <name type="scientific">Mesocestoides corti</name>
    <name type="common">Flatworm</name>
    <dbReference type="NCBI Taxonomy" id="53468"/>
    <lineage>
        <taxon>Eukaryota</taxon>
        <taxon>Metazoa</taxon>
        <taxon>Spiralia</taxon>
        <taxon>Lophotrochozoa</taxon>
        <taxon>Platyhelminthes</taxon>
        <taxon>Cestoda</taxon>
        <taxon>Eucestoda</taxon>
        <taxon>Cyclophyllidea</taxon>
        <taxon>Mesocestoididae</taxon>
        <taxon>Mesocestoides</taxon>
    </lineage>
</organism>
<feature type="signal peptide" evidence="1">
    <location>
        <begin position="1"/>
        <end position="15"/>
    </location>
</feature>